<dbReference type="SUPFAM" id="SSF46689">
    <property type="entry name" value="Homeodomain-like"/>
    <property type="match status" value="1"/>
</dbReference>
<feature type="region of interest" description="Disordered" evidence="4">
    <location>
        <begin position="313"/>
        <end position="332"/>
    </location>
</feature>
<evidence type="ECO:0000256" key="3">
    <source>
        <dbReference type="ARBA" id="ARBA00023163"/>
    </source>
</evidence>
<gene>
    <name evidence="6" type="ORF">Pma05_28180</name>
</gene>
<dbReference type="InterPro" id="IPR020449">
    <property type="entry name" value="Tscrpt_reg_AraC-type_HTH"/>
</dbReference>
<dbReference type="Pfam" id="PF14525">
    <property type="entry name" value="AraC_binding_2"/>
    <property type="match status" value="1"/>
</dbReference>
<keyword evidence="2" id="KW-0238">DNA-binding</keyword>
<accession>A0ABQ4ENQ3</accession>
<keyword evidence="3" id="KW-0804">Transcription</keyword>
<keyword evidence="7" id="KW-1185">Reference proteome</keyword>
<evidence type="ECO:0000313" key="7">
    <source>
        <dbReference type="Proteomes" id="UP000621500"/>
    </source>
</evidence>
<dbReference type="PROSITE" id="PS00041">
    <property type="entry name" value="HTH_ARAC_FAMILY_1"/>
    <property type="match status" value="1"/>
</dbReference>
<dbReference type="PANTHER" id="PTHR46796">
    <property type="entry name" value="HTH-TYPE TRANSCRIPTIONAL ACTIVATOR RHAS-RELATED"/>
    <property type="match status" value="1"/>
</dbReference>
<dbReference type="InterPro" id="IPR018062">
    <property type="entry name" value="HTH_AraC-typ_CS"/>
</dbReference>
<dbReference type="InterPro" id="IPR035418">
    <property type="entry name" value="AraC-bd_2"/>
</dbReference>
<sequence length="332" mass="37532">MLQLEFDTEDLPAAERFAHLRDLMSSVPVPYDVSSDHADGFRFRKRDLLLDSLRVCDMAMQPVVLNRTRQLIRQSDPQIYNILLLQNGTVARTWRRNEVTYSPHDLHIFDPSQPCESRAHSTQGMIRCIGVVIPKKLLPLPGSGTERLLGRRLQGQEGVGGLLAGFLTQLTTNPRSYLPSDGLRLSSVLLDLTSALIAHALEADDILVPESRQRGLVLRIRNFVQQNLHDPRLTPGAIATAHHISTSYLHRLFQRDGTQVAAWIRERRLERARRDLTDPALAVVPIAEIAARWGFIHAAAFSRAFRAAYGTTPRDHRHRALDPRHEQDPVYP</sequence>
<evidence type="ECO:0000313" key="6">
    <source>
        <dbReference type="EMBL" id="GIG96245.1"/>
    </source>
</evidence>
<dbReference type="PRINTS" id="PR00032">
    <property type="entry name" value="HTHARAC"/>
</dbReference>
<name>A0ABQ4ENQ3_9ACTN</name>
<evidence type="ECO:0000259" key="5">
    <source>
        <dbReference type="PROSITE" id="PS01124"/>
    </source>
</evidence>
<dbReference type="Proteomes" id="UP000621500">
    <property type="component" value="Unassembled WGS sequence"/>
</dbReference>
<dbReference type="InterPro" id="IPR009057">
    <property type="entry name" value="Homeodomain-like_sf"/>
</dbReference>
<dbReference type="PROSITE" id="PS01124">
    <property type="entry name" value="HTH_ARAC_FAMILY_2"/>
    <property type="match status" value="1"/>
</dbReference>
<proteinExistence type="predicted"/>
<evidence type="ECO:0000256" key="4">
    <source>
        <dbReference type="SAM" id="MobiDB-lite"/>
    </source>
</evidence>
<feature type="compositionally biased region" description="Basic and acidic residues" evidence="4">
    <location>
        <begin position="320"/>
        <end position="332"/>
    </location>
</feature>
<feature type="domain" description="HTH araC/xylS-type" evidence="5">
    <location>
        <begin position="218"/>
        <end position="319"/>
    </location>
</feature>
<dbReference type="EMBL" id="BONX01000018">
    <property type="protein sequence ID" value="GIG96245.1"/>
    <property type="molecule type" value="Genomic_DNA"/>
</dbReference>
<dbReference type="PANTHER" id="PTHR46796:SF6">
    <property type="entry name" value="ARAC SUBFAMILY"/>
    <property type="match status" value="1"/>
</dbReference>
<keyword evidence="1" id="KW-0805">Transcription regulation</keyword>
<protein>
    <submittedName>
        <fullName evidence="6">AraC family transcriptional regulator</fullName>
    </submittedName>
</protein>
<comment type="caution">
    <text evidence="6">The sequence shown here is derived from an EMBL/GenBank/DDBJ whole genome shotgun (WGS) entry which is preliminary data.</text>
</comment>
<dbReference type="InterPro" id="IPR018060">
    <property type="entry name" value="HTH_AraC"/>
</dbReference>
<dbReference type="Gene3D" id="1.10.10.60">
    <property type="entry name" value="Homeodomain-like"/>
    <property type="match status" value="1"/>
</dbReference>
<dbReference type="InterPro" id="IPR050204">
    <property type="entry name" value="AraC_XylS_family_regulators"/>
</dbReference>
<dbReference type="SMART" id="SM00342">
    <property type="entry name" value="HTH_ARAC"/>
    <property type="match status" value="1"/>
</dbReference>
<reference evidence="6 7" key="1">
    <citation type="submission" date="2021-01" db="EMBL/GenBank/DDBJ databases">
        <title>Whole genome shotgun sequence of Plantactinospora mayteni NBRC 109088.</title>
        <authorList>
            <person name="Komaki H."/>
            <person name="Tamura T."/>
        </authorList>
    </citation>
    <scope>NUCLEOTIDE SEQUENCE [LARGE SCALE GENOMIC DNA]</scope>
    <source>
        <strain evidence="6 7">NBRC 109088</strain>
    </source>
</reference>
<organism evidence="6 7">
    <name type="scientific">Plantactinospora mayteni</name>
    <dbReference type="NCBI Taxonomy" id="566021"/>
    <lineage>
        <taxon>Bacteria</taxon>
        <taxon>Bacillati</taxon>
        <taxon>Actinomycetota</taxon>
        <taxon>Actinomycetes</taxon>
        <taxon>Micromonosporales</taxon>
        <taxon>Micromonosporaceae</taxon>
        <taxon>Plantactinospora</taxon>
    </lineage>
</organism>
<evidence type="ECO:0000256" key="2">
    <source>
        <dbReference type="ARBA" id="ARBA00023125"/>
    </source>
</evidence>
<evidence type="ECO:0000256" key="1">
    <source>
        <dbReference type="ARBA" id="ARBA00023015"/>
    </source>
</evidence>
<dbReference type="Pfam" id="PF12833">
    <property type="entry name" value="HTH_18"/>
    <property type="match status" value="1"/>
</dbReference>